<comment type="pathway">
    <text evidence="2">Secondary metabolite biosynthesis.</text>
</comment>
<keyword evidence="7 9" id="KW-0408">Iron</keyword>
<dbReference type="InterPro" id="IPR036396">
    <property type="entry name" value="Cyt_P450_sf"/>
</dbReference>
<dbReference type="GO" id="GO:0004497">
    <property type="term" value="F:monooxygenase activity"/>
    <property type="evidence" value="ECO:0007669"/>
    <property type="project" value="UniProtKB-KW"/>
</dbReference>
<comment type="cofactor">
    <cofactor evidence="1 9">
        <name>heme</name>
        <dbReference type="ChEBI" id="CHEBI:30413"/>
    </cofactor>
</comment>
<evidence type="ECO:0000256" key="9">
    <source>
        <dbReference type="PIRSR" id="PIRSR602401-1"/>
    </source>
</evidence>
<dbReference type="InterPro" id="IPR017972">
    <property type="entry name" value="Cyt_P450_CS"/>
</dbReference>
<evidence type="ECO:0000313" key="11">
    <source>
        <dbReference type="EMBL" id="KAJ3512407.1"/>
    </source>
</evidence>
<dbReference type="AlphaFoldDB" id="A0A9W8K5G5"/>
<keyword evidence="6 10" id="KW-0560">Oxidoreductase</keyword>
<dbReference type="PRINTS" id="PR00463">
    <property type="entry name" value="EP450I"/>
</dbReference>
<keyword evidence="4 9" id="KW-0349">Heme</keyword>
<evidence type="ECO:0000256" key="3">
    <source>
        <dbReference type="ARBA" id="ARBA00010617"/>
    </source>
</evidence>
<keyword evidence="12" id="KW-1185">Reference proteome</keyword>
<feature type="binding site" description="axial binding residue" evidence="9">
    <location>
        <position position="355"/>
    </location>
    <ligand>
        <name>heme</name>
        <dbReference type="ChEBI" id="CHEBI:30413"/>
    </ligand>
    <ligandPart>
        <name>Fe</name>
        <dbReference type="ChEBI" id="CHEBI:18248"/>
    </ligandPart>
</feature>
<comment type="similarity">
    <text evidence="3 10">Belongs to the cytochrome P450 family.</text>
</comment>
<evidence type="ECO:0000256" key="8">
    <source>
        <dbReference type="ARBA" id="ARBA00023033"/>
    </source>
</evidence>
<dbReference type="Gene3D" id="1.10.630.10">
    <property type="entry name" value="Cytochrome P450"/>
    <property type="match status" value="1"/>
</dbReference>
<dbReference type="GO" id="GO:0020037">
    <property type="term" value="F:heme binding"/>
    <property type="evidence" value="ECO:0007669"/>
    <property type="project" value="InterPro"/>
</dbReference>
<reference evidence="11" key="1">
    <citation type="submission" date="2022-07" db="EMBL/GenBank/DDBJ databases">
        <title>Genome Sequence of Agrocybe chaxingu.</title>
        <authorList>
            <person name="Buettner E."/>
        </authorList>
    </citation>
    <scope>NUCLEOTIDE SEQUENCE</scope>
    <source>
        <strain evidence="11">MP-N11</strain>
    </source>
</reference>
<dbReference type="PANTHER" id="PTHR46300">
    <property type="entry name" value="P450, PUTATIVE (EUROFUNG)-RELATED-RELATED"/>
    <property type="match status" value="1"/>
</dbReference>
<keyword evidence="5 9" id="KW-0479">Metal-binding</keyword>
<evidence type="ECO:0000313" key="12">
    <source>
        <dbReference type="Proteomes" id="UP001148786"/>
    </source>
</evidence>
<evidence type="ECO:0000256" key="7">
    <source>
        <dbReference type="ARBA" id="ARBA00023004"/>
    </source>
</evidence>
<evidence type="ECO:0000256" key="4">
    <source>
        <dbReference type="ARBA" id="ARBA00022617"/>
    </source>
</evidence>
<dbReference type="SUPFAM" id="SSF48264">
    <property type="entry name" value="Cytochrome P450"/>
    <property type="match status" value="1"/>
</dbReference>
<name>A0A9W8K5G5_9AGAR</name>
<dbReference type="Proteomes" id="UP001148786">
    <property type="component" value="Unassembled WGS sequence"/>
</dbReference>
<evidence type="ECO:0000256" key="10">
    <source>
        <dbReference type="RuleBase" id="RU000461"/>
    </source>
</evidence>
<dbReference type="Pfam" id="PF00067">
    <property type="entry name" value="p450"/>
    <property type="match status" value="1"/>
</dbReference>
<dbReference type="PANTHER" id="PTHR46300:SF7">
    <property type="entry name" value="P450, PUTATIVE (EUROFUNG)-RELATED"/>
    <property type="match status" value="1"/>
</dbReference>
<evidence type="ECO:0008006" key="13">
    <source>
        <dbReference type="Google" id="ProtNLM"/>
    </source>
</evidence>
<sequence>MPMVNELMGWEFDFAFMDYGERWRQHRKLMHQAFHPTASENYHPQQLRAARRLIQKLPTADDFIAELRQMAGETIISIAYGLDVQPKNDPYVEIAEKGVHPLLEAGVPGAFLVDSLPVLKYVPEWFPGASFKRKAKEWKRLAQDMFNRPFEAMLSEVERGDAKVSFASESLQKMRSGLGGVYTEENIKSVASTMYQGNEYRLLRLKHCFLTTPVKSPAGSDTTVATLGFCVISLLANPTLIKRAQDEIDSVTDGARLPDFGDEESFPFVSALVKETLRYWSLAPMAVPHLLNIEDEYNGYRLPAGSIIVPNAWAMLHNEVVYSDPFVFNPDRFLDSDKTMDNHFNAAWGFGRRICPGRFMGFASVWITLASILAVYDIEKDIGPDGKPIEPSHEYRSSILAFPQRYPCKFIPRSSAAKQLLLLSHDAE</sequence>
<protein>
    <recommendedName>
        <fullName evidence="13">Cytochrome P450</fullName>
    </recommendedName>
</protein>
<dbReference type="InterPro" id="IPR002401">
    <property type="entry name" value="Cyt_P450_E_grp-I"/>
</dbReference>
<evidence type="ECO:0000256" key="1">
    <source>
        <dbReference type="ARBA" id="ARBA00001971"/>
    </source>
</evidence>
<dbReference type="OrthoDB" id="2789670at2759"/>
<dbReference type="CDD" id="cd11065">
    <property type="entry name" value="CYP64-like"/>
    <property type="match status" value="1"/>
</dbReference>
<dbReference type="PRINTS" id="PR00385">
    <property type="entry name" value="P450"/>
</dbReference>
<organism evidence="11 12">
    <name type="scientific">Agrocybe chaxingu</name>
    <dbReference type="NCBI Taxonomy" id="84603"/>
    <lineage>
        <taxon>Eukaryota</taxon>
        <taxon>Fungi</taxon>
        <taxon>Dikarya</taxon>
        <taxon>Basidiomycota</taxon>
        <taxon>Agaricomycotina</taxon>
        <taxon>Agaricomycetes</taxon>
        <taxon>Agaricomycetidae</taxon>
        <taxon>Agaricales</taxon>
        <taxon>Agaricineae</taxon>
        <taxon>Strophariaceae</taxon>
        <taxon>Agrocybe</taxon>
    </lineage>
</organism>
<evidence type="ECO:0000256" key="5">
    <source>
        <dbReference type="ARBA" id="ARBA00022723"/>
    </source>
</evidence>
<proteinExistence type="inferred from homology"/>
<comment type="caution">
    <text evidence="11">The sequence shown here is derived from an EMBL/GenBank/DDBJ whole genome shotgun (WGS) entry which is preliminary data.</text>
</comment>
<accession>A0A9W8K5G5</accession>
<evidence type="ECO:0000256" key="6">
    <source>
        <dbReference type="ARBA" id="ARBA00023002"/>
    </source>
</evidence>
<evidence type="ECO:0000256" key="2">
    <source>
        <dbReference type="ARBA" id="ARBA00005179"/>
    </source>
</evidence>
<keyword evidence="8 10" id="KW-0503">Monooxygenase</keyword>
<dbReference type="EMBL" id="JANKHO010000259">
    <property type="protein sequence ID" value="KAJ3512407.1"/>
    <property type="molecule type" value="Genomic_DNA"/>
</dbReference>
<gene>
    <name evidence="11" type="ORF">NLJ89_g3545</name>
</gene>
<dbReference type="PROSITE" id="PS00086">
    <property type="entry name" value="CYTOCHROME_P450"/>
    <property type="match status" value="1"/>
</dbReference>
<dbReference type="InterPro" id="IPR001128">
    <property type="entry name" value="Cyt_P450"/>
</dbReference>
<dbReference type="GO" id="GO:0016705">
    <property type="term" value="F:oxidoreductase activity, acting on paired donors, with incorporation or reduction of molecular oxygen"/>
    <property type="evidence" value="ECO:0007669"/>
    <property type="project" value="InterPro"/>
</dbReference>
<dbReference type="GO" id="GO:0005506">
    <property type="term" value="F:iron ion binding"/>
    <property type="evidence" value="ECO:0007669"/>
    <property type="project" value="InterPro"/>
</dbReference>
<dbReference type="InterPro" id="IPR050364">
    <property type="entry name" value="Cytochrome_P450_fung"/>
</dbReference>